<dbReference type="PANTHER" id="PTHR11705:SF147">
    <property type="entry name" value="INACTIVE METALLOCARBOXYPEPTIDASE ECM14"/>
    <property type="match status" value="1"/>
</dbReference>
<evidence type="ECO:0000256" key="2">
    <source>
        <dbReference type="ARBA" id="ARBA00004613"/>
    </source>
</evidence>
<dbReference type="SUPFAM" id="SSF53187">
    <property type="entry name" value="Zn-dependent exopeptidases"/>
    <property type="match status" value="1"/>
</dbReference>
<proteinExistence type="inferred from homology"/>
<sequence length="541" mass="63035">MRYSNLVSVVSLLWVSQSSCQASNAFQKFFGIQSTNSHSHSESVFLEHDYVNGGLANEVHYSELHTSDWPIELTQYTTDMVIRVDFSENKRFKEYLLLNKHQKESRAESDISFKVWAKSETNSYIDLQIDEENFIALIEKFSTKERELSYEVLIEDLAQKIFESYPAPVVQSNDYDEDNIRTLAQSAAWNKWTAKSSVENEELERAYTTAKQDPSMVNMLSYSELFFKDYRPLDSIEAWLDLLVQTFPNLLSIEEIGTTYEHRTYKVVHFSANPPDDGSDHERKKTVVITGGVHAREWISVSSVCYTMYEMLQYYAEHPEEHGMLDQLDFLFIPVLNPDGYVYSWLHDRLWRKNRQETTYPKCFGIDIDHSYDFHWTKSSDWPCGEEYSGEVPFEAIESRIWEEFLNTTNHNHEIHGYIDLHSYSQEILYPYAFSCQQSPRDEENLIELAYGISKAIRLQSGKNYQVLPACVDKDSDLLPDLGSGSALDYMYHHKAYWAYQLKLRDSGSHGFLLPGKYIEPVGKEVYAGIRYFCSFILRDD</sequence>
<keyword evidence="16" id="KW-1185">Reference proteome</keyword>
<evidence type="ECO:0000256" key="1">
    <source>
        <dbReference type="ARBA" id="ARBA00001947"/>
    </source>
</evidence>
<accession>A0A9P0VZU9</accession>
<keyword evidence="5" id="KW-0479">Metal-binding</keyword>
<evidence type="ECO:0000256" key="5">
    <source>
        <dbReference type="ARBA" id="ARBA00022723"/>
    </source>
</evidence>
<comment type="caution">
    <text evidence="12">Lacks conserved residue(s) required for the propagation of feature annotation.</text>
</comment>
<dbReference type="SMART" id="SM00631">
    <property type="entry name" value="Zn_pept"/>
    <property type="match status" value="1"/>
</dbReference>
<evidence type="ECO:0000256" key="6">
    <source>
        <dbReference type="ARBA" id="ARBA00022729"/>
    </source>
</evidence>
<comment type="similarity">
    <text evidence="3 12">Belongs to the peptidase M14 family.</text>
</comment>
<feature type="signal peptide" evidence="13">
    <location>
        <begin position="1"/>
        <end position="20"/>
    </location>
</feature>
<feature type="chain" id="PRO_5040389468" description="Inactive metallocarboxypeptidase ECM14" evidence="13">
    <location>
        <begin position="21"/>
        <end position="541"/>
    </location>
</feature>
<dbReference type="PRINTS" id="PR00765">
    <property type="entry name" value="CRBOXYPTASEA"/>
</dbReference>
<keyword evidence="4" id="KW-0964">Secreted</keyword>
<dbReference type="Gene3D" id="3.40.630.10">
    <property type="entry name" value="Zn peptidases"/>
    <property type="match status" value="1"/>
</dbReference>
<name>A0A9P0VZU9_9ASCO</name>
<dbReference type="PROSITE" id="PS52035">
    <property type="entry name" value="PEPTIDASE_M14"/>
    <property type="match status" value="1"/>
</dbReference>
<evidence type="ECO:0000256" key="8">
    <source>
        <dbReference type="ARBA" id="ARBA00023157"/>
    </source>
</evidence>
<evidence type="ECO:0000256" key="11">
    <source>
        <dbReference type="ARBA" id="ARBA00026213"/>
    </source>
</evidence>
<dbReference type="GO" id="GO:0006508">
    <property type="term" value="P:proteolysis"/>
    <property type="evidence" value="ECO:0007669"/>
    <property type="project" value="InterPro"/>
</dbReference>
<keyword evidence="7" id="KW-0862">Zinc</keyword>
<comment type="cofactor">
    <cofactor evidence="1">
        <name>Zn(2+)</name>
        <dbReference type="ChEBI" id="CHEBI:29105"/>
    </cofactor>
</comment>
<protein>
    <recommendedName>
        <fullName evidence="10">Inactive metallocarboxypeptidase ECM14</fullName>
    </recommendedName>
    <alternativeName>
        <fullName evidence="11">Inactive metallocarboxypeptidase ecm14</fullName>
    </alternativeName>
</protein>
<dbReference type="InterPro" id="IPR000834">
    <property type="entry name" value="Peptidase_M14"/>
</dbReference>
<dbReference type="PROSITE" id="PS00132">
    <property type="entry name" value="CARBOXYPEPT_ZN_1"/>
    <property type="match status" value="1"/>
</dbReference>
<evidence type="ECO:0000259" key="14">
    <source>
        <dbReference type="PROSITE" id="PS52035"/>
    </source>
</evidence>
<evidence type="ECO:0000313" key="15">
    <source>
        <dbReference type="EMBL" id="CAH2355455.1"/>
    </source>
</evidence>
<evidence type="ECO:0000256" key="4">
    <source>
        <dbReference type="ARBA" id="ARBA00022525"/>
    </source>
</evidence>
<dbReference type="EMBL" id="CAKXYY010000026">
    <property type="protein sequence ID" value="CAH2355455.1"/>
    <property type="molecule type" value="Genomic_DNA"/>
</dbReference>
<evidence type="ECO:0000256" key="7">
    <source>
        <dbReference type="ARBA" id="ARBA00022833"/>
    </source>
</evidence>
<evidence type="ECO:0000256" key="13">
    <source>
        <dbReference type="SAM" id="SignalP"/>
    </source>
</evidence>
<evidence type="ECO:0000256" key="12">
    <source>
        <dbReference type="PROSITE-ProRule" id="PRU01379"/>
    </source>
</evidence>
<dbReference type="Proteomes" id="UP000837801">
    <property type="component" value="Unassembled WGS sequence"/>
</dbReference>
<dbReference type="CDD" id="cd03860">
    <property type="entry name" value="M14_CP_A-B_like"/>
    <property type="match status" value="1"/>
</dbReference>
<evidence type="ECO:0000313" key="16">
    <source>
        <dbReference type="Proteomes" id="UP000837801"/>
    </source>
</evidence>
<comment type="function">
    <text evidence="9">Inactive carboxypeptidase that may play a role in cell wall organization and biogenesis.</text>
</comment>
<reference evidence="15" key="1">
    <citation type="submission" date="2022-03" db="EMBL/GenBank/DDBJ databases">
        <authorList>
            <person name="Legras J.-L."/>
            <person name="Devillers H."/>
            <person name="Grondin C."/>
        </authorList>
    </citation>
    <scope>NUCLEOTIDE SEQUENCE</scope>
    <source>
        <strain evidence="15">CLIB 1423</strain>
    </source>
</reference>
<evidence type="ECO:0000256" key="10">
    <source>
        <dbReference type="ARBA" id="ARBA00026187"/>
    </source>
</evidence>
<dbReference type="GO" id="GO:0008270">
    <property type="term" value="F:zinc ion binding"/>
    <property type="evidence" value="ECO:0007669"/>
    <property type="project" value="InterPro"/>
</dbReference>
<dbReference type="InterPro" id="IPR057246">
    <property type="entry name" value="CARBOXYPEPT_ZN_1"/>
</dbReference>
<dbReference type="OrthoDB" id="3626597at2759"/>
<dbReference type="InterPro" id="IPR057247">
    <property type="entry name" value="CARBOXYPEPT_ZN_2"/>
</dbReference>
<comment type="caution">
    <text evidence="15">The sequence shown here is derived from an EMBL/GenBank/DDBJ whole genome shotgun (WGS) entry which is preliminary data.</text>
</comment>
<dbReference type="GO" id="GO:0004181">
    <property type="term" value="F:metallocarboxypeptidase activity"/>
    <property type="evidence" value="ECO:0007669"/>
    <property type="project" value="InterPro"/>
</dbReference>
<dbReference type="FunFam" id="3.40.630.10:FF:000060">
    <property type="entry name" value="Putative metallocarboxypeptidase ecm14"/>
    <property type="match status" value="1"/>
</dbReference>
<dbReference type="PANTHER" id="PTHR11705">
    <property type="entry name" value="PROTEASE FAMILY M14 CARBOXYPEPTIDASE A,B"/>
    <property type="match status" value="1"/>
</dbReference>
<keyword evidence="6 13" id="KW-0732">Signal</keyword>
<organism evidence="15 16">
    <name type="scientific">[Candida] railenensis</name>
    <dbReference type="NCBI Taxonomy" id="45579"/>
    <lineage>
        <taxon>Eukaryota</taxon>
        <taxon>Fungi</taxon>
        <taxon>Dikarya</taxon>
        <taxon>Ascomycota</taxon>
        <taxon>Saccharomycotina</taxon>
        <taxon>Pichiomycetes</taxon>
        <taxon>Debaryomycetaceae</taxon>
        <taxon>Kurtzmaniella</taxon>
    </lineage>
</organism>
<evidence type="ECO:0000256" key="3">
    <source>
        <dbReference type="ARBA" id="ARBA00005988"/>
    </source>
</evidence>
<dbReference type="GO" id="GO:0005576">
    <property type="term" value="C:extracellular region"/>
    <property type="evidence" value="ECO:0007669"/>
    <property type="project" value="UniProtKB-SubCell"/>
</dbReference>
<dbReference type="Pfam" id="PF00246">
    <property type="entry name" value="Peptidase_M14"/>
    <property type="match status" value="1"/>
</dbReference>
<keyword evidence="8" id="KW-1015">Disulfide bond</keyword>
<dbReference type="PROSITE" id="PS00133">
    <property type="entry name" value="CARBOXYPEPT_ZN_2"/>
    <property type="match status" value="1"/>
</dbReference>
<evidence type="ECO:0000256" key="9">
    <source>
        <dbReference type="ARBA" id="ARBA00025210"/>
    </source>
</evidence>
<comment type="subcellular location">
    <subcellularLocation>
        <location evidence="2">Secreted</location>
    </subcellularLocation>
</comment>
<dbReference type="AlphaFoldDB" id="A0A9P0VZU9"/>
<feature type="domain" description="Peptidase M14" evidence="14">
    <location>
        <begin position="229"/>
        <end position="537"/>
    </location>
</feature>
<gene>
    <name evidence="15" type="ORF">CLIB1423_26S01178</name>
</gene>